<gene>
    <name evidence="2" type="ORF">Pla123a_20980</name>
</gene>
<dbReference type="Proteomes" id="UP000318478">
    <property type="component" value="Unassembled WGS sequence"/>
</dbReference>
<dbReference type="OrthoDB" id="285858at2"/>
<dbReference type="NCBIfam" id="TIGR05002">
    <property type="entry name" value="NxxGxxAF_repeat"/>
    <property type="match status" value="1"/>
</dbReference>
<dbReference type="AlphaFoldDB" id="A0A5C5YRW0"/>
<feature type="signal peptide" evidence="1">
    <location>
        <begin position="1"/>
        <end position="27"/>
    </location>
</feature>
<comment type="caution">
    <text evidence="2">The sequence shown here is derived from an EMBL/GenBank/DDBJ whole genome shotgun (WGS) entry which is preliminary data.</text>
</comment>
<protein>
    <recommendedName>
        <fullName evidence="4">Phytase-like domain-containing protein</fullName>
    </recommendedName>
</protein>
<evidence type="ECO:0000256" key="1">
    <source>
        <dbReference type="SAM" id="SignalP"/>
    </source>
</evidence>
<name>A0A5C5YRW0_9BACT</name>
<reference evidence="2 3" key="1">
    <citation type="submission" date="2019-02" db="EMBL/GenBank/DDBJ databases">
        <title>Deep-cultivation of Planctomycetes and their phenomic and genomic characterization uncovers novel biology.</title>
        <authorList>
            <person name="Wiegand S."/>
            <person name="Jogler M."/>
            <person name="Boedeker C."/>
            <person name="Pinto D."/>
            <person name="Vollmers J."/>
            <person name="Rivas-Marin E."/>
            <person name="Kohn T."/>
            <person name="Peeters S.H."/>
            <person name="Heuer A."/>
            <person name="Rast P."/>
            <person name="Oberbeckmann S."/>
            <person name="Bunk B."/>
            <person name="Jeske O."/>
            <person name="Meyerdierks A."/>
            <person name="Storesund J.E."/>
            <person name="Kallscheuer N."/>
            <person name="Luecker S."/>
            <person name="Lage O.M."/>
            <person name="Pohl T."/>
            <person name="Merkel B.J."/>
            <person name="Hornburger P."/>
            <person name="Mueller R.-W."/>
            <person name="Bruemmer F."/>
            <person name="Labrenz M."/>
            <person name="Spormann A.M."/>
            <person name="Op Den Camp H."/>
            <person name="Overmann J."/>
            <person name="Amann R."/>
            <person name="Jetten M.S.M."/>
            <person name="Mascher T."/>
            <person name="Medema M.H."/>
            <person name="Devos D.P."/>
            <person name="Kaster A.-K."/>
            <person name="Ovreas L."/>
            <person name="Rohde M."/>
            <person name="Galperin M.Y."/>
            <person name="Jogler C."/>
        </authorList>
    </citation>
    <scope>NUCLEOTIDE SEQUENCE [LARGE SCALE GENOMIC DNA]</scope>
    <source>
        <strain evidence="2 3">Pla123a</strain>
    </source>
</reference>
<dbReference type="EMBL" id="SJPO01000004">
    <property type="protein sequence ID" value="TWT77437.1"/>
    <property type="molecule type" value="Genomic_DNA"/>
</dbReference>
<evidence type="ECO:0000313" key="3">
    <source>
        <dbReference type="Proteomes" id="UP000318478"/>
    </source>
</evidence>
<organism evidence="2 3">
    <name type="scientific">Posidoniimonas polymericola</name>
    <dbReference type="NCBI Taxonomy" id="2528002"/>
    <lineage>
        <taxon>Bacteria</taxon>
        <taxon>Pseudomonadati</taxon>
        <taxon>Planctomycetota</taxon>
        <taxon>Planctomycetia</taxon>
        <taxon>Pirellulales</taxon>
        <taxon>Lacipirellulaceae</taxon>
        <taxon>Posidoniimonas</taxon>
    </lineage>
</organism>
<evidence type="ECO:0008006" key="4">
    <source>
        <dbReference type="Google" id="ProtNLM"/>
    </source>
</evidence>
<evidence type="ECO:0000313" key="2">
    <source>
        <dbReference type="EMBL" id="TWT77437.1"/>
    </source>
</evidence>
<sequence precursor="true">MSPHLPRPNYFATLFLCVAHLATSSTAASGLQTLDSVETIALSGQAVPGFEGRTFENFFSKAVLNNYGEAAFLARLECCGPRDGAFTNAGGDLKTLALVDTPAFAVGGNSFREFSHVQIDDQGRTFIRGVGNGTPPSFDLIATGPQSGELTAIAESGDLVDPSEPGVTYRSFDFSHLGIGGRLAGPAATWTNGSTSPPGEVLFVSDGGPAAPLLRAGDQPSFTAPGEVYATTDTSAFERPVVNAAGAIAVRVTTINPLEIFESVRHIIRIDSQQGVERIVTESFGSDPALGSLFALTFPVINDNGDIGFGAIVDGIGNSLWLSRPGDNPSLLVREGDEPPTIPGGRFLAILTSDSAESPLGIAGDGSLAFEAVVIGPEFGNNDSDSLWLATPDGPKPIAIEGRIAPGVNGVFASESSTIGDLIGNSSVNERNQLAFTAQYVQSTGRLRTGLFATDFGGDLHKVAAPGDLLEMEPGILREIEFVEFRGDIEHGALGSGLNDSGQILFSARFTDGTAGVFLSRIVAVPEPLAFSLASLACVCVFGPRTRRS</sequence>
<dbReference type="Pfam" id="PF24251">
    <property type="entry name" value="DUF7453"/>
    <property type="match status" value="1"/>
</dbReference>
<proteinExistence type="predicted"/>
<keyword evidence="3" id="KW-1185">Reference proteome</keyword>
<dbReference type="InterPro" id="IPR055876">
    <property type="entry name" value="DUF7453"/>
</dbReference>
<dbReference type="RefSeq" id="WP_146586576.1">
    <property type="nucleotide sequence ID" value="NZ_SJPO01000004.1"/>
</dbReference>
<accession>A0A5C5YRW0</accession>
<keyword evidence="1" id="KW-0732">Signal</keyword>
<feature type="chain" id="PRO_5023136042" description="Phytase-like domain-containing protein" evidence="1">
    <location>
        <begin position="28"/>
        <end position="549"/>
    </location>
</feature>